<accession>A0A1B8XYH7</accession>
<dbReference type="AlphaFoldDB" id="A0A1B8XYH7"/>
<reference evidence="2" key="2">
    <citation type="journal article" date="2010" name="Science">
        <title>The genome of the Western clawed frog Xenopus tropicalis.</title>
        <authorList>
            <person name="Hellsten U."/>
            <person name="Harland R.M."/>
            <person name="Gilchrist M.J."/>
            <person name="Hendrix D."/>
            <person name="Jurka J."/>
            <person name="Kapitonov V."/>
            <person name="Ovcharenko I."/>
            <person name="Putnam N.H."/>
            <person name="Shu S."/>
            <person name="Taher L."/>
            <person name="Blitz I.L."/>
            <person name="Blumberg B."/>
            <person name="Dichmann D.S."/>
            <person name="Dubchak I."/>
            <person name="Amaya E."/>
            <person name="Detter J.C."/>
            <person name="Fletcher R."/>
            <person name="Gerhard D.S."/>
            <person name="Goodstein D."/>
            <person name="Graves T."/>
            <person name="Grigoriev I.V."/>
            <person name="Grimwood J."/>
            <person name="Kawashima T."/>
            <person name="Lindquist E."/>
            <person name="Lucas S.M."/>
            <person name="Mead P.E."/>
            <person name="Mitros T."/>
            <person name="Ogino H."/>
            <person name="Ohta Y."/>
            <person name="Poliakov A.V."/>
            <person name="Pollet N."/>
            <person name="Robert J."/>
            <person name="Salamov A."/>
            <person name="Sater A.K."/>
            <person name="Schmutz J."/>
            <person name="Terry A."/>
            <person name="Vize P.D."/>
            <person name="Warren W.C."/>
            <person name="Wells D."/>
            <person name="Wills A."/>
            <person name="Wilson R.K."/>
            <person name="Zimmerman L.B."/>
            <person name="Zorn A.M."/>
            <person name="Grainger R."/>
            <person name="Grammer T."/>
            <person name="Khokha M.K."/>
            <person name="Richardson P.M."/>
            <person name="Rokhsar D.S."/>
        </authorList>
    </citation>
    <scope>NUCLEOTIDE SEQUENCE [LARGE SCALE GENOMIC DNA]</scope>
    <source>
        <strain evidence="2">Nigerian</strain>
    </source>
</reference>
<protein>
    <submittedName>
        <fullName evidence="2">Uncharacterized protein</fullName>
    </submittedName>
</protein>
<feature type="compositionally biased region" description="Basic and acidic residues" evidence="1">
    <location>
        <begin position="1"/>
        <end position="13"/>
    </location>
</feature>
<feature type="region of interest" description="Disordered" evidence="1">
    <location>
        <begin position="1"/>
        <end position="45"/>
    </location>
</feature>
<organism evidence="2">
    <name type="scientific">Xenopus tropicalis</name>
    <name type="common">Western clawed frog</name>
    <name type="synonym">Silurana tropicalis</name>
    <dbReference type="NCBI Taxonomy" id="8364"/>
    <lineage>
        <taxon>Eukaryota</taxon>
        <taxon>Metazoa</taxon>
        <taxon>Chordata</taxon>
        <taxon>Craniata</taxon>
        <taxon>Vertebrata</taxon>
        <taxon>Euteleostomi</taxon>
        <taxon>Amphibia</taxon>
        <taxon>Batrachia</taxon>
        <taxon>Anura</taxon>
        <taxon>Pipoidea</taxon>
        <taxon>Pipidae</taxon>
        <taxon>Xenopodinae</taxon>
        <taxon>Xenopus</taxon>
        <taxon>Silurana</taxon>
    </lineage>
</organism>
<name>A0A1B8XYH7_XENTR</name>
<proteinExistence type="predicted"/>
<feature type="compositionally biased region" description="Basic and acidic residues" evidence="1">
    <location>
        <begin position="26"/>
        <end position="37"/>
    </location>
</feature>
<evidence type="ECO:0000256" key="1">
    <source>
        <dbReference type="SAM" id="MobiDB-lite"/>
    </source>
</evidence>
<reference evidence="2" key="1">
    <citation type="submission" date="2009-11" db="EMBL/GenBank/DDBJ databases">
        <authorList>
            <consortium name="US DOE Joint Genome Institute (JGI-PGF)"/>
            <person name="Ottilar R."/>
            <person name="Schmutz J."/>
            <person name="Salamov A."/>
            <person name="Cheng J.F."/>
            <person name="Lucas S."/>
            <person name="Pitluck S."/>
            <person name="Gundlach H."/>
            <person name="Guo Y."/>
            <person name="Haberer G."/>
            <person name="Nasrallah J."/>
            <person name="Mayer K.F.X."/>
            <person name="van de Peer Y."/>
            <person name="Weigel D."/>
            <person name="Grigoriev I.V."/>
        </authorList>
    </citation>
    <scope>NUCLEOTIDE SEQUENCE</scope>
    <source>
        <strain evidence="2">Nigerian</strain>
    </source>
</reference>
<dbReference type="EMBL" id="KV460762">
    <property type="protein sequence ID" value="OCA15668.1"/>
    <property type="molecule type" value="Genomic_DNA"/>
</dbReference>
<evidence type="ECO:0000313" key="2">
    <source>
        <dbReference type="EMBL" id="OCA15668.1"/>
    </source>
</evidence>
<gene>
    <name evidence="2" type="ORF">XENTR_v90029414mg</name>
</gene>
<reference evidence="2" key="3">
    <citation type="submission" date="2016-05" db="EMBL/GenBank/DDBJ databases">
        <title>WGS assembly of Xenopus tropicalis.</title>
        <authorList>
            <person name="Sessions A."/>
            <person name="Jenkins J."/>
            <person name="Mitros T."/>
            <person name="Lyons J.T."/>
            <person name="Dichmann D.S."/>
            <person name="Robert J."/>
            <person name="Harland R.M."/>
            <person name="Rokhsar D.S."/>
        </authorList>
    </citation>
    <scope>NUCLEOTIDE SEQUENCE</scope>
    <source>
        <strain evidence="2">Nigerian</strain>
    </source>
</reference>
<sequence length="118" mass="13045">MGKRAAQEQEVQRIRALYLEPQNPQERAEPSSERPAWKSETPAAPETVPTLEFVTEFSGFSLFPQRRIWSLGPLCCAQRPCWGVLGGPGIMVNGPTGLGWGGTSRKLRDRDVIPAARL</sequence>